<protein>
    <submittedName>
        <fullName evidence="1">Uncharacterized protein</fullName>
    </submittedName>
</protein>
<organism evidence="1">
    <name type="scientific">Petromyces alliaceus</name>
    <name type="common">Aspergillus alliaceus</name>
    <dbReference type="NCBI Taxonomy" id="209559"/>
    <lineage>
        <taxon>Eukaryota</taxon>
        <taxon>Fungi</taxon>
        <taxon>Dikarya</taxon>
        <taxon>Ascomycota</taxon>
        <taxon>Pezizomycotina</taxon>
        <taxon>Eurotiomycetes</taxon>
        <taxon>Eurotiomycetidae</taxon>
        <taxon>Eurotiales</taxon>
        <taxon>Aspergillaceae</taxon>
        <taxon>Aspergillus</taxon>
        <taxon>Aspergillus subgen. Circumdati</taxon>
    </lineage>
</organism>
<proteinExistence type="predicted"/>
<dbReference type="EMBL" id="ML735339">
    <property type="protein sequence ID" value="KAE8385274.1"/>
    <property type="molecule type" value="Genomic_DNA"/>
</dbReference>
<evidence type="ECO:0000313" key="2">
    <source>
        <dbReference type="EMBL" id="KAF5860655.1"/>
    </source>
</evidence>
<evidence type="ECO:0000313" key="1">
    <source>
        <dbReference type="EMBL" id="KAE8385274.1"/>
    </source>
</evidence>
<reference evidence="1" key="2">
    <citation type="submission" date="2019-04" db="EMBL/GenBank/DDBJ databases">
        <title>Friends and foes A comparative genomics studyof 23 Aspergillus species from section Flavi.</title>
        <authorList>
            <consortium name="DOE Joint Genome Institute"/>
            <person name="Kjaerbolling I."/>
            <person name="Vesth T."/>
            <person name="Frisvad J.C."/>
            <person name="Nybo J.L."/>
            <person name="Theobald S."/>
            <person name="Kildgaard S."/>
            <person name="Isbrandt T."/>
            <person name="Kuo A."/>
            <person name="Sato A."/>
            <person name="Lyhne E.K."/>
            <person name="Kogle M.E."/>
            <person name="Wiebenga A."/>
            <person name="Kun R.S."/>
            <person name="Lubbers R.J."/>
            <person name="Makela M.R."/>
            <person name="Barry K."/>
            <person name="Chovatia M."/>
            <person name="Clum A."/>
            <person name="Daum C."/>
            <person name="Haridas S."/>
            <person name="He G."/>
            <person name="LaButti K."/>
            <person name="Lipzen A."/>
            <person name="Mondo S."/>
            <person name="Riley R."/>
            <person name="Salamov A."/>
            <person name="Simmons B.A."/>
            <person name="Magnuson J.K."/>
            <person name="Henrissat B."/>
            <person name="Mortensen U.H."/>
            <person name="Larsen T.O."/>
            <person name="Devries R.P."/>
            <person name="Grigoriev I.V."/>
            <person name="Machida M."/>
            <person name="Baker S.E."/>
            <person name="Andersen M.R."/>
        </authorList>
    </citation>
    <scope>NUCLEOTIDE SEQUENCE [LARGE SCALE GENOMIC DNA]</scope>
    <source>
        <strain evidence="1">IBT 14317</strain>
    </source>
</reference>
<keyword evidence="3" id="KW-1185">Reference proteome</keyword>
<dbReference type="AlphaFoldDB" id="A0A5N7BTW8"/>
<dbReference type="Proteomes" id="UP000541154">
    <property type="component" value="Unassembled WGS sequence"/>
</dbReference>
<dbReference type="EMBL" id="SPNV01000123">
    <property type="protein sequence ID" value="KAF5860655.1"/>
    <property type="molecule type" value="Genomic_DNA"/>
</dbReference>
<gene>
    <name evidence="1" type="ORF">BDV23DRAFT_188389</name>
    <name evidence="2" type="ORF">ETB97_001288</name>
</gene>
<accession>A0A5N6G4F2</accession>
<reference evidence="2 3" key="1">
    <citation type="submission" date="2019-04" db="EMBL/GenBank/DDBJ databases">
        <title>Aspergillus burnettii sp. nov., novel species from soil in southeast Queensland.</title>
        <authorList>
            <person name="Gilchrist C.L.M."/>
            <person name="Pitt J.I."/>
            <person name="Lange L."/>
            <person name="Lacey H.J."/>
            <person name="Vuong D."/>
            <person name="Midgley D.J."/>
            <person name="Greenfield P."/>
            <person name="Bradbury M."/>
            <person name="Lacey E."/>
            <person name="Busk P.K."/>
            <person name="Pilgaard B."/>
            <person name="Chooi Y.H."/>
            <person name="Piggott A.M."/>
        </authorList>
    </citation>
    <scope>NUCLEOTIDE SEQUENCE [LARGE SCALE GENOMIC DNA]</scope>
    <source>
        <strain evidence="2 3">FRR 5400</strain>
    </source>
</reference>
<name>A0A5N7BTW8_PETAA</name>
<accession>A0A5N7BTW8</accession>
<evidence type="ECO:0000313" key="3">
    <source>
        <dbReference type="Proteomes" id="UP000541154"/>
    </source>
</evidence>
<dbReference type="Proteomes" id="UP000326877">
    <property type="component" value="Unassembled WGS sequence"/>
</dbReference>
<accession>A0A8H6E771</accession>
<sequence>MDIFETTSTVFYEVYNITAFIRQVVSDTKSQVTQKQAVQHKLDRELLFLKSFQQLLINGNDVLVRPERLPENLKHDVLTILSAFREGLAEYGVLAANYNLVDIDEKTISGQI</sequence>